<name>A0AAN6RXZ3_9PEZI</name>
<accession>A0AAN6RXZ3</accession>
<evidence type="ECO:0000313" key="3">
    <source>
        <dbReference type="Proteomes" id="UP001303889"/>
    </source>
</evidence>
<reference evidence="2" key="1">
    <citation type="journal article" date="2023" name="Mol. Phylogenet. Evol.">
        <title>Genome-scale phylogeny and comparative genomics of the fungal order Sordariales.</title>
        <authorList>
            <person name="Hensen N."/>
            <person name="Bonometti L."/>
            <person name="Westerberg I."/>
            <person name="Brannstrom I.O."/>
            <person name="Guillou S."/>
            <person name="Cros-Aarteil S."/>
            <person name="Calhoun S."/>
            <person name="Haridas S."/>
            <person name="Kuo A."/>
            <person name="Mondo S."/>
            <person name="Pangilinan J."/>
            <person name="Riley R."/>
            <person name="LaButti K."/>
            <person name="Andreopoulos B."/>
            <person name="Lipzen A."/>
            <person name="Chen C."/>
            <person name="Yan M."/>
            <person name="Daum C."/>
            <person name="Ng V."/>
            <person name="Clum A."/>
            <person name="Steindorff A."/>
            <person name="Ohm R.A."/>
            <person name="Martin F."/>
            <person name="Silar P."/>
            <person name="Natvig D.O."/>
            <person name="Lalanne C."/>
            <person name="Gautier V."/>
            <person name="Ament-Velasquez S.L."/>
            <person name="Kruys A."/>
            <person name="Hutchinson M.I."/>
            <person name="Powell A.J."/>
            <person name="Barry K."/>
            <person name="Miller A.N."/>
            <person name="Grigoriev I.V."/>
            <person name="Debuchy R."/>
            <person name="Gladieux P."/>
            <person name="Hiltunen Thoren M."/>
            <person name="Johannesson H."/>
        </authorList>
    </citation>
    <scope>NUCLEOTIDE SEQUENCE</scope>
    <source>
        <strain evidence="2">CBS 103.79</strain>
    </source>
</reference>
<evidence type="ECO:0000313" key="2">
    <source>
        <dbReference type="EMBL" id="KAK3906919.1"/>
    </source>
</evidence>
<feature type="compositionally biased region" description="Basic and acidic residues" evidence="1">
    <location>
        <begin position="205"/>
        <end position="215"/>
    </location>
</feature>
<protein>
    <submittedName>
        <fullName evidence="2">Uncharacterized protein</fullName>
    </submittedName>
</protein>
<feature type="compositionally biased region" description="Low complexity" evidence="1">
    <location>
        <begin position="102"/>
        <end position="130"/>
    </location>
</feature>
<keyword evidence="3" id="KW-1185">Reference proteome</keyword>
<dbReference type="Proteomes" id="UP001303889">
    <property type="component" value="Unassembled WGS sequence"/>
</dbReference>
<feature type="compositionally biased region" description="Low complexity" evidence="1">
    <location>
        <begin position="148"/>
        <end position="165"/>
    </location>
</feature>
<comment type="caution">
    <text evidence="2">The sequence shown here is derived from an EMBL/GenBank/DDBJ whole genome shotgun (WGS) entry which is preliminary data.</text>
</comment>
<dbReference type="EMBL" id="MU855317">
    <property type="protein sequence ID" value="KAK3906919.1"/>
    <property type="molecule type" value="Genomic_DNA"/>
</dbReference>
<evidence type="ECO:0000256" key="1">
    <source>
        <dbReference type="SAM" id="MobiDB-lite"/>
    </source>
</evidence>
<gene>
    <name evidence="2" type="ORF">C8A05DRAFT_11404</name>
</gene>
<reference evidence="2" key="2">
    <citation type="submission" date="2023-05" db="EMBL/GenBank/DDBJ databases">
        <authorList>
            <consortium name="Lawrence Berkeley National Laboratory"/>
            <person name="Steindorff A."/>
            <person name="Hensen N."/>
            <person name="Bonometti L."/>
            <person name="Westerberg I."/>
            <person name="Brannstrom I.O."/>
            <person name="Guillou S."/>
            <person name="Cros-Aarteil S."/>
            <person name="Calhoun S."/>
            <person name="Haridas S."/>
            <person name="Kuo A."/>
            <person name="Mondo S."/>
            <person name="Pangilinan J."/>
            <person name="Riley R."/>
            <person name="Labutti K."/>
            <person name="Andreopoulos B."/>
            <person name="Lipzen A."/>
            <person name="Chen C."/>
            <person name="Yanf M."/>
            <person name="Daum C."/>
            <person name="Ng V."/>
            <person name="Clum A."/>
            <person name="Ohm R."/>
            <person name="Martin F."/>
            <person name="Silar P."/>
            <person name="Natvig D."/>
            <person name="Lalanne C."/>
            <person name="Gautier V."/>
            <person name="Ament-Velasquez S.L."/>
            <person name="Kruys A."/>
            <person name="Hutchinson M.I."/>
            <person name="Powell A.J."/>
            <person name="Barry K."/>
            <person name="Miller A.N."/>
            <person name="Grigoriev I.V."/>
            <person name="Debuchy R."/>
            <person name="Gladieux P."/>
            <person name="Thoren M.H."/>
            <person name="Johannesson H."/>
        </authorList>
    </citation>
    <scope>NUCLEOTIDE SEQUENCE</scope>
    <source>
        <strain evidence="2">CBS 103.79</strain>
    </source>
</reference>
<sequence length="229" mass="24930">MDIIPTSWATPQQQPLGKLSASFKKRNHAGLAIDATRRPSVDSIHSLPQSPMMDLVISHDVEGNDYMVPMGFNLTHDLGDFLKWHAEHVSGDSKSRRHRSSRASIFLPDPTAADTNTPDDNTPNPASNNDFNLSLAPRPALDTRPTGAADSSRRSSLSTSPARTTADPHAADRFARDRERLLRETRRMASFAGLVGGGNGAGTKRSREVKEKDVEGEVARFGGLDGRHV</sequence>
<feature type="region of interest" description="Disordered" evidence="1">
    <location>
        <begin position="90"/>
        <end position="175"/>
    </location>
</feature>
<organism evidence="2 3">
    <name type="scientific">Staphylotrichum tortipilum</name>
    <dbReference type="NCBI Taxonomy" id="2831512"/>
    <lineage>
        <taxon>Eukaryota</taxon>
        <taxon>Fungi</taxon>
        <taxon>Dikarya</taxon>
        <taxon>Ascomycota</taxon>
        <taxon>Pezizomycotina</taxon>
        <taxon>Sordariomycetes</taxon>
        <taxon>Sordariomycetidae</taxon>
        <taxon>Sordariales</taxon>
        <taxon>Chaetomiaceae</taxon>
        <taxon>Staphylotrichum</taxon>
    </lineage>
</organism>
<feature type="region of interest" description="Disordered" evidence="1">
    <location>
        <begin position="192"/>
        <end position="215"/>
    </location>
</feature>
<proteinExistence type="predicted"/>
<dbReference type="AlphaFoldDB" id="A0AAN6RXZ3"/>